<dbReference type="EMBL" id="MUIZ01000002">
    <property type="protein sequence ID" value="OUK04979.1"/>
    <property type="molecule type" value="Genomic_DNA"/>
</dbReference>
<comment type="caution">
    <text evidence="3">The sequence shown here is derived from an EMBL/GenBank/DDBJ whole genome shotgun (WGS) entry which is preliminary data.</text>
</comment>
<dbReference type="PANTHER" id="PTHR13538:SF4">
    <property type="entry name" value="N-ALPHA-ACETYLTRANSFERASE 80"/>
    <property type="match status" value="1"/>
</dbReference>
<dbReference type="InterPro" id="IPR039840">
    <property type="entry name" value="NAA80"/>
</dbReference>
<dbReference type="AlphaFoldDB" id="A0A252CF49"/>
<dbReference type="Gene3D" id="3.40.630.30">
    <property type="match status" value="1"/>
</dbReference>
<evidence type="ECO:0000313" key="2">
    <source>
        <dbReference type="EMBL" id="MDT2666708.1"/>
    </source>
</evidence>
<reference evidence="3 4" key="1">
    <citation type="submission" date="2017-02" db="EMBL/GenBank/DDBJ databases">
        <authorList>
            <person name="Peterson S.W."/>
        </authorList>
    </citation>
    <scope>NUCLEOTIDE SEQUENCE [LARGE SCALE GENOMIC DNA]</scope>
    <source>
        <strain evidence="3">159469</strain>
    </source>
</reference>
<dbReference type="GO" id="GO:1905502">
    <property type="term" value="F:acetyl-CoA binding"/>
    <property type="evidence" value="ECO:0007669"/>
    <property type="project" value="TreeGrafter"/>
</dbReference>
<dbReference type="InterPro" id="IPR016181">
    <property type="entry name" value="Acyl_CoA_acyltransferase"/>
</dbReference>
<dbReference type="Proteomes" id="UP001257962">
    <property type="component" value="Unassembled WGS sequence"/>
</dbReference>
<dbReference type="InterPro" id="IPR000182">
    <property type="entry name" value="GNAT_dom"/>
</dbReference>
<evidence type="ECO:0000313" key="4">
    <source>
        <dbReference type="Proteomes" id="UP000194606"/>
    </source>
</evidence>
<dbReference type="Pfam" id="PF00583">
    <property type="entry name" value="Acetyltransf_1"/>
    <property type="match status" value="1"/>
</dbReference>
<name>A0A252CF49_9LACT</name>
<dbReference type="GO" id="GO:0005737">
    <property type="term" value="C:cytoplasm"/>
    <property type="evidence" value="ECO:0007669"/>
    <property type="project" value="TreeGrafter"/>
</dbReference>
<dbReference type="RefSeq" id="WP_046401178.1">
    <property type="nucleotide sequence ID" value="NZ_JAMWFR010000007.1"/>
</dbReference>
<gene>
    <name evidence="3" type="ORF">BZZ03_04200</name>
    <name evidence="2" type="ORF">P7D34_05590</name>
</gene>
<organism evidence="3 4">
    <name type="scientific">Lactococcus petauri</name>
    <dbReference type="NCBI Taxonomy" id="1940789"/>
    <lineage>
        <taxon>Bacteria</taxon>
        <taxon>Bacillati</taxon>
        <taxon>Bacillota</taxon>
        <taxon>Bacilli</taxon>
        <taxon>Lactobacillales</taxon>
        <taxon>Streptococcaceae</taxon>
        <taxon>Lactococcus</taxon>
    </lineage>
</organism>
<evidence type="ECO:0000259" key="1">
    <source>
        <dbReference type="PROSITE" id="PS51186"/>
    </source>
</evidence>
<dbReference type="GO" id="GO:0008080">
    <property type="term" value="F:N-acetyltransferase activity"/>
    <property type="evidence" value="ECO:0007669"/>
    <property type="project" value="InterPro"/>
</dbReference>
<dbReference type="SUPFAM" id="SSF55729">
    <property type="entry name" value="Acyl-CoA N-acyltransferases (Nat)"/>
    <property type="match status" value="1"/>
</dbReference>
<dbReference type="PANTHER" id="PTHR13538">
    <property type="entry name" value="N-ACETYLTRANSFERASE 6"/>
    <property type="match status" value="1"/>
</dbReference>
<dbReference type="CDD" id="cd04301">
    <property type="entry name" value="NAT_SF"/>
    <property type="match status" value="1"/>
</dbReference>
<feature type="domain" description="N-acetyltransferase" evidence="1">
    <location>
        <begin position="4"/>
        <end position="149"/>
    </location>
</feature>
<reference evidence="2" key="2">
    <citation type="submission" date="2023-03" db="EMBL/GenBank/DDBJ databases">
        <authorList>
            <person name="Shen W."/>
            <person name="Cai J."/>
        </authorList>
    </citation>
    <scope>NUCLEOTIDE SEQUENCE</scope>
    <source>
        <strain evidence="2">Y3</strain>
    </source>
</reference>
<dbReference type="PROSITE" id="PS51186">
    <property type="entry name" value="GNAT"/>
    <property type="match status" value="1"/>
</dbReference>
<dbReference type="Proteomes" id="UP000194606">
    <property type="component" value="Unassembled WGS sequence"/>
</dbReference>
<proteinExistence type="predicted"/>
<protein>
    <submittedName>
        <fullName evidence="2 3">N-acetyltransferase</fullName>
    </submittedName>
</protein>
<dbReference type="EMBL" id="JARPYC010000004">
    <property type="protein sequence ID" value="MDT2666708.1"/>
    <property type="molecule type" value="Genomic_DNA"/>
</dbReference>
<keyword evidence="3" id="KW-0808">Transferase</keyword>
<accession>A0A252CF49</accession>
<sequence>MQIIKLREHKEKLEQAANWFHQKWEIPLSAYQESMEACLQGSETIPQWYMMIHESEIIGGLGIIENDFHNRKDLSPNICALYVEKEFRSQGIAEKLLQEACDDMKMQGVHRLYLVTDHTHLYERYGWEFIGFVQAEDEDEMLRMYSYQI</sequence>
<evidence type="ECO:0000313" key="3">
    <source>
        <dbReference type="EMBL" id="OUK04979.1"/>
    </source>
</evidence>